<evidence type="ECO:0000313" key="3">
    <source>
        <dbReference type="Proteomes" id="UP001457282"/>
    </source>
</evidence>
<evidence type="ECO:0000313" key="2">
    <source>
        <dbReference type="EMBL" id="KAK9925000.1"/>
    </source>
</evidence>
<feature type="region of interest" description="Disordered" evidence="1">
    <location>
        <begin position="134"/>
        <end position="161"/>
    </location>
</feature>
<dbReference type="PANTHER" id="PTHR33167:SF70">
    <property type="entry name" value="DUF3741 DOMAIN-CONTAINING PROTEIN"/>
    <property type="match status" value="1"/>
</dbReference>
<dbReference type="AlphaFoldDB" id="A0AAW1WLV4"/>
<feature type="compositionally biased region" description="Basic residues" evidence="1">
    <location>
        <begin position="147"/>
        <end position="158"/>
    </location>
</feature>
<proteinExistence type="predicted"/>
<reference evidence="2 3" key="1">
    <citation type="journal article" date="2023" name="G3 (Bethesda)">
        <title>A chromosome-length genome assembly and annotation of blackberry (Rubus argutus, cv. 'Hillquist').</title>
        <authorList>
            <person name="Bruna T."/>
            <person name="Aryal R."/>
            <person name="Dudchenko O."/>
            <person name="Sargent D.J."/>
            <person name="Mead D."/>
            <person name="Buti M."/>
            <person name="Cavallini A."/>
            <person name="Hytonen T."/>
            <person name="Andres J."/>
            <person name="Pham M."/>
            <person name="Weisz D."/>
            <person name="Mascagni F."/>
            <person name="Usai G."/>
            <person name="Natali L."/>
            <person name="Bassil N."/>
            <person name="Fernandez G.E."/>
            <person name="Lomsadze A."/>
            <person name="Armour M."/>
            <person name="Olukolu B."/>
            <person name="Poorten T."/>
            <person name="Britton C."/>
            <person name="Davik J."/>
            <person name="Ashrafi H."/>
            <person name="Aiden E.L."/>
            <person name="Borodovsky M."/>
            <person name="Worthington M."/>
        </authorList>
    </citation>
    <scope>NUCLEOTIDE SEQUENCE [LARGE SCALE GENOMIC DNA]</scope>
    <source>
        <strain evidence="2">PI 553951</strain>
    </source>
</reference>
<keyword evidence="3" id="KW-1185">Reference proteome</keyword>
<organism evidence="2 3">
    <name type="scientific">Rubus argutus</name>
    <name type="common">Southern blackberry</name>
    <dbReference type="NCBI Taxonomy" id="59490"/>
    <lineage>
        <taxon>Eukaryota</taxon>
        <taxon>Viridiplantae</taxon>
        <taxon>Streptophyta</taxon>
        <taxon>Embryophyta</taxon>
        <taxon>Tracheophyta</taxon>
        <taxon>Spermatophyta</taxon>
        <taxon>Magnoliopsida</taxon>
        <taxon>eudicotyledons</taxon>
        <taxon>Gunneridae</taxon>
        <taxon>Pentapetalae</taxon>
        <taxon>rosids</taxon>
        <taxon>fabids</taxon>
        <taxon>Rosales</taxon>
        <taxon>Rosaceae</taxon>
        <taxon>Rosoideae</taxon>
        <taxon>Rosoideae incertae sedis</taxon>
        <taxon>Rubus</taxon>
    </lineage>
</organism>
<feature type="compositionally biased region" description="Pro residues" evidence="1">
    <location>
        <begin position="61"/>
        <end position="70"/>
    </location>
</feature>
<gene>
    <name evidence="2" type="ORF">M0R45_033341</name>
</gene>
<dbReference type="EMBL" id="JBEDUW010000006">
    <property type="protein sequence ID" value="KAK9925000.1"/>
    <property type="molecule type" value="Genomic_DNA"/>
</dbReference>
<feature type="region of interest" description="Disordered" evidence="1">
    <location>
        <begin position="52"/>
        <end position="75"/>
    </location>
</feature>
<dbReference type="Pfam" id="PF05904">
    <property type="entry name" value="DUF863"/>
    <property type="match status" value="1"/>
</dbReference>
<name>A0AAW1WLV4_RUBAR</name>
<dbReference type="PANTHER" id="PTHR33167">
    <property type="entry name" value="TRANSCRIPTION FACTOR, PUTATIVE (DUF863)-RELATED"/>
    <property type="match status" value="1"/>
</dbReference>
<accession>A0AAW1WLV4</accession>
<evidence type="ECO:0000256" key="1">
    <source>
        <dbReference type="SAM" id="MobiDB-lite"/>
    </source>
</evidence>
<dbReference type="InterPro" id="IPR008581">
    <property type="entry name" value="DUF863_pln"/>
</dbReference>
<protein>
    <submittedName>
        <fullName evidence="2">Uncharacterized protein</fullName>
    </submittedName>
</protein>
<comment type="caution">
    <text evidence="2">The sequence shown here is derived from an EMBL/GenBank/DDBJ whole genome shotgun (WGS) entry which is preliminary data.</text>
</comment>
<sequence length="251" mass="27981">MFNSRQWVGLAVPNRMETYVSLGSEKRIAGYFGTFESAVLGVANADKLMELRRSRPKKPRPAIPGPPPSKGPTIKHQKKIGLWAVKLPSTDAIIVKGTSSTACDEESSLDAMDHFEYMTLNLVETKLEQCCNVPSDNPKQDVAWSKRPQKGQTRRGRQRKDFQRDVLPSLACLLSNEVTEDLTTFEGSIRASGGSLQSGLAQRNAGKIDQQPQCGELQGVEDRSLTVTSWGKRTRRPTWQRYPIISYVSQE</sequence>
<dbReference type="Proteomes" id="UP001457282">
    <property type="component" value="Unassembled WGS sequence"/>
</dbReference>